<dbReference type="InterPro" id="IPR017452">
    <property type="entry name" value="GPCR_Rhodpsn_7TM"/>
</dbReference>
<dbReference type="EMBL" id="LWCA01001986">
    <property type="protein sequence ID" value="OAF64254.1"/>
    <property type="molecule type" value="Genomic_DNA"/>
</dbReference>
<dbReference type="PANTHER" id="PTHR45695:SF9">
    <property type="entry name" value="LEUCOKININ RECEPTOR"/>
    <property type="match status" value="1"/>
</dbReference>
<keyword evidence="3 8" id="KW-1133">Transmembrane helix</keyword>
<organism evidence="10 11">
    <name type="scientific">Intoshia linei</name>
    <dbReference type="NCBI Taxonomy" id="1819745"/>
    <lineage>
        <taxon>Eukaryota</taxon>
        <taxon>Metazoa</taxon>
        <taxon>Spiralia</taxon>
        <taxon>Lophotrochozoa</taxon>
        <taxon>Mesozoa</taxon>
        <taxon>Orthonectida</taxon>
        <taxon>Rhopaluridae</taxon>
        <taxon>Intoshia</taxon>
    </lineage>
</organism>
<dbReference type="PANTHER" id="PTHR45695">
    <property type="entry name" value="LEUCOKININ RECEPTOR-RELATED"/>
    <property type="match status" value="1"/>
</dbReference>
<evidence type="ECO:0000256" key="6">
    <source>
        <dbReference type="ARBA" id="ARBA00023170"/>
    </source>
</evidence>
<proteinExistence type="predicted"/>
<evidence type="ECO:0000256" key="7">
    <source>
        <dbReference type="ARBA" id="ARBA00023224"/>
    </source>
</evidence>
<gene>
    <name evidence="10" type="ORF">A3Q56_08037</name>
</gene>
<evidence type="ECO:0000259" key="9">
    <source>
        <dbReference type="PROSITE" id="PS50262"/>
    </source>
</evidence>
<keyword evidence="2 8" id="KW-0812">Transmembrane</keyword>
<comment type="subcellular location">
    <subcellularLocation>
        <location evidence="1">Membrane</location>
        <topology evidence="1">Multi-pass membrane protein</topology>
    </subcellularLocation>
</comment>
<evidence type="ECO:0000256" key="3">
    <source>
        <dbReference type="ARBA" id="ARBA00022989"/>
    </source>
</evidence>
<protein>
    <submittedName>
        <fullName evidence="10">G-protein coupled receptor</fullName>
    </submittedName>
</protein>
<dbReference type="PROSITE" id="PS50262">
    <property type="entry name" value="G_PROTEIN_RECEP_F1_2"/>
    <property type="match status" value="1"/>
</dbReference>
<keyword evidence="5 8" id="KW-0472">Membrane</keyword>
<dbReference type="SUPFAM" id="SSF81321">
    <property type="entry name" value="Family A G protein-coupled receptor-like"/>
    <property type="match status" value="1"/>
</dbReference>
<name>A0A177ASN7_9BILA</name>
<evidence type="ECO:0000313" key="10">
    <source>
        <dbReference type="EMBL" id="OAF64254.1"/>
    </source>
</evidence>
<evidence type="ECO:0000313" key="11">
    <source>
        <dbReference type="Proteomes" id="UP000078046"/>
    </source>
</evidence>
<dbReference type="Pfam" id="PF00001">
    <property type="entry name" value="7tm_1"/>
    <property type="match status" value="1"/>
</dbReference>
<feature type="domain" description="G-protein coupled receptors family 1 profile" evidence="9">
    <location>
        <begin position="1"/>
        <end position="300"/>
    </location>
</feature>
<dbReference type="OrthoDB" id="2132067at2759"/>
<dbReference type="PRINTS" id="PR00237">
    <property type="entry name" value="GPCRRHODOPSN"/>
</dbReference>
<evidence type="ECO:0000256" key="4">
    <source>
        <dbReference type="ARBA" id="ARBA00023040"/>
    </source>
</evidence>
<feature type="transmembrane region" description="Helical" evidence="8">
    <location>
        <begin position="97"/>
        <end position="119"/>
    </location>
</feature>
<dbReference type="GO" id="GO:0004930">
    <property type="term" value="F:G protein-coupled receptor activity"/>
    <property type="evidence" value="ECO:0007669"/>
    <property type="project" value="UniProtKB-KW"/>
</dbReference>
<evidence type="ECO:0000256" key="8">
    <source>
        <dbReference type="SAM" id="Phobius"/>
    </source>
</evidence>
<dbReference type="GO" id="GO:0005886">
    <property type="term" value="C:plasma membrane"/>
    <property type="evidence" value="ECO:0007669"/>
    <property type="project" value="TreeGrafter"/>
</dbReference>
<keyword evidence="6 10" id="KW-0675">Receptor</keyword>
<feature type="transmembrane region" description="Helical" evidence="8">
    <location>
        <begin position="64"/>
        <end position="85"/>
    </location>
</feature>
<dbReference type="CDD" id="cd00637">
    <property type="entry name" value="7tm_classA_rhodopsin-like"/>
    <property type="match status" value="1"/>
</dbReference>
<reference evidence="10 11" key="1">
    <citation type="submission" date="2016-04" db="EMBL/GenBank/DDBJ databases">
        <title>The genome of Intoshia linei affirms orthonectids as highly simplified spiralians.</title>
        <authorList>
            <person name="Mikhailov K.V."/>
            <person name="Slusarev G.S."/>
            <person name="Nikitin M.A."/>
            <person name="Logacheva M.D."/>
            <person name="Penin A."/>
            <person name="Aleoshin V."/>
            <person name="Panchin Y.V."/>
        </authorList>
    </citation>
    <scope>NUCLEOTIDE SEQUENCE [LARGE SCALE GENOMIC DNA]</scope>
    <source>
        <strain evidence="10">Intl2013</strain>
        <tissue evidence="10">Whole animal</tissue>
    </source>
</reference>
<dbReference type="Proteomes" id="UP000078046">
    <property type="component" value="Unassembled WGS sequence"/>
</dbReference>
<sequence length="300" mass="35617">MMIMLLKRYRFMKSPTNIYVLNLAAADFIFLLLCVPFHGIMYFIQYWPFDRIMCIVVNYLQYQAMYLSIFTICAMTLDKLLAVGNPTKWTTIIRIRLTYKILIVIWAMSIIFPFPWIFLFKTETLTGEMKYCIDKWGNFQYLRKYYFLFISTTGYIAPSIYNFIGTVYIIVSIKKKFSSLNILKRINIRVNNDSMYSSTKKNNLMNLKNIESSKSCTSSKVSDPNVEKSIKHFFNNAVKKIIAPIELFHTQKYFENRMRSQIKTNTIGLLVVIFVVFFFSWLPTSISWIWQSFFLDFEKQ</sequence>
<feature type="transmembrane region" description="Helical" evidence="8">
    <location>
        <begin position="145"/>
        <end position="171"/>
    </location>
</feature>
<keyword evidence="4" id="KW-0297">G-protein coupled receptor</keyword>
<evidence type="ECO:0000256" key="2">
    <source>
        <dbReference type="ARBA" id="ARBA00022692"/>
    </source>
</evidence>
<feature type="transmembrane region" description="Helical" evidence="8">
    <location>
        <begin position="267"/>
        <end position="290"/>
    </location>
</feature>
<feature type="transmembrane region" description="Helical" evidence="8">
    <location>
        <begin position="20"/>
        <end position="44"/>
    </location>
</feature>
<evidence type="ECO:0000256" key="1">
    <source>
        <dbReference type="ARBA" id="ARBA00004141"/>
    </source>
</evidence>
<keyword evidence="11" id="KW-1185">Reference proteome</keyword>
<dbReference type="AlphaFoldDB" id="A0A177ASN7"/>
<comment type="caution">
    <text evidence="10">The sequence shown here is derived from an EMBL/GenBank/DDBJ whole genome shotgun (WGS) entry which is preliminary data.</text>
</comment>
<feature type="non-terminal residue" evidence="10">
    <location>
        <position position="300"/>
    </location>
</feature>
<accession>A0A177ASN7</accession>
<dbReference type="Gene3D" id="1.20.1070.10">
    <property type="entry name" value="Rhodopsin 7-helix transmembrane proteins"/>
    <property type="match status" value="1"/>
</dbReference>
<dbReference type="InterPro" id="IPR000276">
    <property type="entry name" value="GPCR_Rhodpsn"/>
</dbReference>
<evidence type="ECO:0000256" key="5">
    <source>
        <dbReference type="ARBA" id="ARBA00023136"/>
    </source>
</evidence>
<keyword evidence="7" id="KW-0807">Transducer</keyword>